<sequence length="46" mass="5329">MEQNYPPLLADMHTDGVHFDHRFNAGRTFDSRHKSALDIEISSQDK</sequence>
<dbReference type="AlphaFoldDB" id="A0A1I6GCL9"/>
<dbReference type="STRING" id="400055.SAMN04490243_1578"/>
<dbReference type="EMBL" id="FOYQ01000001">
    <property type="protein sequence ID" value="SFR39880.1"/>
    <property type="molecule type" value="Genomic_DNA"/>
</dbReference>
<dbReference type="RefSeq" id="WP_177218273.1">
    <property type="nucleotide sequence ID" value="NZ_FOYQ01000001.1"/>
</dbReference>
<organism evidence="1 2">
    <name type="scientific">Robiginitalea myxolifaciens</name>
    <dbReference type="NCBI Taxonomy" id="400055"/>
    <lineage>
        <taxon>Bacteria</taxon>
        <taxon>Pseudomonadati</taxon>
        <taxon>Bacteroidota</taxon>
        <taxon>Flavobacteriia</taxon>
        <taxon>Flavobacteriales</taxon>
        <taxon>Flavobacteriaceae</taxon>
        <taxon>Robiginitalea</taxon>
    </lineage>
</organism>
<accession>A0A1I6GCL9</accession>
<gene>
    <name evidence="1" type="ORF">SAMN04490243_1578</name>
</gene>
<reference evidence="1 2" key="1">
    <citation type="submission" date="2016-10" db="EMBL/GenBank/DDBJ databases">
        <authorList>
            <person name="de Groot N.N."/>
        </authorList>
    </citation>
    <scope>NUCLEOTIDE SEQUENCE [LARGE SCALE GENOMIC DNA]</scope>
    <source>
        <strain evidence="1 2">DSM 21019</strain>
    </source>
</reference>
<evidence type="ECO:0000313" key="2">
    <source>
        <dbReference type="Proteomes" id="UP000199534"/>
    </source>
</evidence>
<dbReference type="Proteomes" id="UP000199534">
    <property type="component" value="Unassembled WGS sequence"/>
</dbReference>
<keyword evidence="2" id="KW-1185">Reference proteome</keyword>
<protein>
    <submittedName>
        <fullName evidence="1">Uncharacterized protein</fullName>
    </submittedName>
</protein>
<evidence type="ECO:0000313" key="1">
    <source>
        <dbReference type="EMBL" id="SFR39880.1"/>
    </source>
</evidence>
<name>A0A1I6GCL9_9FLAO</name>
<proteinExistence type="predicted"/>